<organism evidence="4 5">
    <name type="scientific">Punica granatum</name>
    <name type="common">Pomegranate</name>
    <dbReference type="NCBI Taxonomy" id="22663"/>
    <lineage>
        <taxon>Eukaryota</taxon>
        <taxon>Viridiplantae</taxon>
        <taxon>Streptophyta</taxon>
        <taxon>Embryophyta</taxon>
        <taxon>Tracheophyta</taxon>
        <taxon>Spermatophyta</taxon>
        <taxon>Magnoliopsida</taxon>
        <taxon>eudicotyledons</taxon>
        <taxon>Gunneridae</taxon>
        <taxon>Pentapetalae</taxon>
        <taxon>rosids</taxon>
        <taxon>malvids</taxon>
        <taxon>Myrtales</taxon>
        <taxon>Lythraceae</taxon>
        <taxon>Punica</taxon>
    </lineage>
</organism>
<evidence type="ECO:0000256" key="1">
    <source>
        <dbReference type="ARBA" id="ARBA00004141"/>
    </source>
</evidence>
<dbReference type="PANTHER" id="PTHR33222">
    <property type="match status" value="1"/>
</dbReference>
<name>A0A6P8C4V5_PUNGR</name>
<dbReference type="RefSeq" id="XP_031377569.1">
    <property type="nucleotide sequence ID" value="XM_031521709.1"/>
</dbReference>
<dbReference type="GeneID" id="116192992"/>
<reference evidence="5" key="2">
    <citation type="submission" date="2025-08" db="UniProtKB">
        <authorList>
            <consortium name="RefSeq"/>
        </authorList>
    </citation>
    <scope>IDENTIFICATION</scope>
    <source>
        <tissue evidence="5">Leaf</tissue>
    </source>
</reference>
<comment type="subcellular location">
    <subcellularLocation>
        <location evidence="1">Membrane</location>
        <topology evidence="1">Multi-pass membrane protein</topology>
    </subcellularLocation>
</comment>
<dbReference type="InterPro" id="IPR025564">
    <property type="entry name" value="CAAD_dom"/>
</dbReference>
<keyword evidence="2" id="KW-0472">Membrane</keyword>
<evidence type="ECO:0000313" key="5">
    <source>
        <dbReference type="RefSeq" id="XP_031377569.1"/>
    </source>
</evidence>
<keyword evidence="2" id="KW-1133">Transmembrane helix</keyword>
<feature type="transmembrane region" description="Helical" evidence="2">
    <location>
        <begin position="96"/>
        <end position="117"/>
    </location>
</feature>
<dbReference type="AlphaFoldDB" id="A0A6P8C4V5"/>
<feature type="domain" description="Cyanobacterial aminoacyl-tRNA synthetase CAAD" evidence="3">
    <location>
        <begin position="82"/>
        <end position="130"/>
    </location>
</feature>
<keyword evidence="4" id="KW-1185">Reference proteome</keyword>
<proteinExistence type="predicted"/>
<keyword evidence="2" id="KW-0812">Transmembrane</keyword>
<dbReference type="Proteomes" id="UP000515151">
    <property type="component" value="Chromosome 1"/>
</dbReference>
<dbReference type="Pfam" id="PF14159">
    <property type="entry name" value="CAAD"/>
    <property type="match status" value="2"/>
</dbReference>
<evidence type="ECO:0000259" key="3">
    <source>
        <dbReference type="Pfam" id="PF14159"/>
    </source>
</evidence>
<protein>
    <submittedName>
        <fullName evidence="5">Protein CURVATURE THYLAKOID 1A, chloroplastic isoform X1</fullName>
    </submittedName>
</protein>
<dbReference type="InterPro" id="IPR033344">
    <property type="entry name" value="CURT1"/>
</dbReference>
<feature type="transmembrane region" description="Helical" evidence="2">
    <location>
        <begin position="154"/>
        <end position="172"/>
    </location>
</feature>
<feature type="domain" description="Cyanobacterial aminoacyl-tRNA synthetase CAAD" evidence="3">
    <location>
        <begin position="151"/>
        <end position="193"/>
    </location>
</feature>
<dbReference type="PANTHER" id="PTHR33222:SF4">
    <property type="entry name" value="PROTEIN CURVATURE THYLAKOID 1A, CHLOROPLASTIC"/>
    <property type="match status" value="1"/>
</dbReference>
<dbReference type="GO" id="GO:0009535">
    <property type="term" value="C:chloroplast thylakoid membrane"/>
    <property type="evidence" value="ECO:0007669"/>
    <property type="project" value="TreeGrafter"/>
</dbReference>
<reference evidence="4" key="1">
    <citation type="journal article" date="2020" name="Plant Biotechnol. J.">
        <title>The pomegranate (Punica granatum L.) draft genome dissects genetic divergence between soft- and hard-seeded cultivars.</title>
        <authorList>
            <person name="Luo X."/>
            <person name="Li H."/>
            <person name="Wu Z."/>
            <person name="Yao W."/>
            <person name="Zhao P."/>
            <person name="Cao D."/>
            <person name="Yu H."/>
            <person name="Li K."/>
            <person name="Poudel K."/>
            <person name="Zhao D."/>
            <person name="Zhang F."/>
            <person name="Xia X."/>
            <person name="Chen L."/>
            <person name="Wang Q."/>
            <person name="Jing D."/>
            <person name="Cao S."/>
        </authorList>
    </citation>
    <scope>NUCLEOTIDE SEQUENCE [LARGE SCALE GENOMIC DNA]</scope>
    <source>
        <strain evidence="4">cv. Tunisia</strain>
    </source>
</reference>
<accession>A0A6P8C4V5</accession>
<dbReference type="OrthoDB" id="2014299at2759"/>
<gene>
    <name evidence="5" type="primary">LOC116192992</name>
</gene>
<sequence length="195" mass="21217">MYSSMAAASTSMAATAALLPPRTPAAVVRAASLSSLPYLPPRSSSPSAKLFTASQRFDSLRIKASSSDESPASLDANEVFTDLKEKWDGVENKSTVILYGGGATVAVWLSSVVVGAINSVPLVSPAFDILLINLRGLHSSFNFFFFFFRQLPKIMELVGLGYTGWFVYRYLLFKSSRKELAEDIESIKKKITGTE</sequence>
<evidence type="ECO:0000256" key="2">
    <source>
        <dbReference type="SAM" id="Phobius"/>
    </source>
</evidence>
<evidence type="ECO:0000313" key="4">
    <source>
        <dbReference type="Proteomes" id="UP000515151"/>
    </source>
</evidence>